<feature type="transmembrane region" description="Helical" evidence="1">
    <location>
        <begin position="107"/>
        <end position="126"/>
    </location>
</feature>
<reference evidence="2" key="1">
    <citation type="submission" date="2021-02" db="EMBL/GenBank/DDBJ databases">
        <authorList>
            <person name="Nowell W R."/>
        </authorList>
    </citation>
    <scope>NUCLEOTIDE SEQUENCE</scope>
</reference>
<organism evidence="2 3">
    <name type="scientific">Rotaria magnacalcarata</name>
    <dbReference type="NCBI Taxonomy" id="392030"/>
    <lineage>
        <taxon>Eukaryota</taxon>
        <taxon>Metazoa</taxon>
        <taxon>Spiralia</taxon>
        <taxon>Gnathifera</taxon>
        <taxon>Rotifera</taxon>
        <taxon>Eurotatoria</taxon>
        <taxon>Bdelloidea</taxon>
        <taxon>Philodinida</taxon>
        <taxon>Philodinidae</taxon>
        <taxon>Rotaria</taxon>
    </lineage>
</organism>
<dbReference type="Proteomes" id="UP000676336">
    <property type="component" value="Unassembled WGS sequence"/>
</dbReference>
<keyword evidence="1" id="KW-0812">Transmembrane</keyword>
<keyword evidence="1" id="KW-0472">Membrane</keyword>
<feature type="transmembrane region" description="Helical" evidence="1">
    <location>
        <begin position="217"/>
        <end position="242"/>
    </location>
</feature>
<evidence type="ECO:0000313" key="2">
    <source>
        <dbReference type="EMBL" id="CAF4395022.1"/>
    </source>
</evidence>
<feature type="transmembrane region" description="Helical" evidence="1">
    <location>
        <begin position="75"/>
        <end position="95"/>
    </location>
</feature>
<dbReference type="AlphaFoldDB" id="A0A8S2VEP9"/>
<keyword evidence="1" id="KW-1133">Transmembrane helix</keyword>
<evidence type="ECO:0000256" key="1">
    <source>
        <dbReference type="SAM" id="Phobius"/>
    </source>
</evidence>
<protein>
    <submittedName>
        <fullName evidence="2">Uncharacterized protein</fullName>
    </submittedName>
</protein>
<comment type="caution">
    <text evidence="2">The sequence shown here is derived from an EMBL/GenBank/DDBJ whole genome shotgun (WGS) entry which is preliminary data.</text>
</comment>
<feature type="transmembrane region" description="Helical" evidence="1">
    <location>
        <begin position="19"/>
        <end position="37"/>
    </location>
</feature>
<gene>
    <name evidence="2" type="ORF">SMN809_LOCUS30181</name>
</gene>
<name>A0A8S2VEP9_9BILA</name>
<dbReference type="EMBL" id="CAJOBI010056222">
    <property type="protein sequence ID" value="CAF4395022.1"/>
    <property type="molecule type" value="Genomic_DNA"/>
</dbReference>
<sequence>MSTVDIETDHDDDDDNDSFFYYLMLIMPLLALGAYIYDAYSFLVINSTTAGILSSMLFIFYFLHYSVTIKSKLATTVYQVLIWLMVTTGDVLYAYYNLRENHRVHLIRYIGFIIIDFLFIFTVWICKMMALYKTHENYGWCLRQIFHPRFHINPHVRLHIKVHQRQFFSVVSRLETILATLIPIFFSEKIVRTTSTNISFVILFDFFYQSYHKLCSVWIKLCLYMLVSIVTASVATEWLYYFHFELRFKTMKKGPNPDDDGNPQNECEHCGDDYDPNTGGQSVGGDNICDDCCESEANQG</sequence>
<feature type="transmembrane region" description="Helical" evidence="1">
    <location>
        <begin position="43"/>
        <end position="63"/>
    </location>
</feature>
<evidence type="ECO:0000313" key="3">
    <source>
        <dbReference type="Proteomes" id="UP000676336"/>
    </source>
</evidence>
<proteinExistence type="predicted"/>
<accession>A0A8S2VEP9</accession>